<evidence type="ECO:0000313" key="2">
    <source>
        <dbReference type="EMBL" id="RJT90770.1"/>
    </source>
</evidence>
<keyword evidence="3" id="KW-1185">Reference proteome</keyword>
<accession>A0A3A5MKY7</accession>
<proteinExistence type="predicted"/>
<dbReference type="Proteomes" id="UP000272015">
    <property type="component" value="Unassembled WGS sequence"/>
</dbReference>
<organism evidence="2 3">
    <name type="scientific">Cryobacterium melibiosiphilum</name>
    <dbReference type="NCBI Taxonomy" id="995039"/>
    <lineage>
        <taxon>Bacteria</taxon>
        <taxon>Bacillati</taxon>
        <taxon>Actinomycetota</taxon>
        <taxon>Actinomycetes</taxon>
        <taxon>Micrococcales</taxon>
        <taxon>Microbacteriaceae</taxon>
        <taxon>Cryobacterium</taxon>
    </lineage>
</organism>
<comment type="caution">
    <text evidence="2">The sequence shown here is derived from an EMBL/GenBank/DDBJ whole genome shotgun (WGS) entry which is preliminary data.</text>
</comment>
<reference evidence="2 3" key="1">
    <citation type="submission" date="2018-09" db="EMBL/GenBank/DDBJ databases">
        <title>Novel species of Cryobacterium.</title>
        <authorList>
            <person name="Liu Q."/>
            <person name="Xin Y.-H."/>
        </authorList>
    </citation>
    <scope>NUCLEOTIDE SEQUENCE [LARGE SCALE GENOMIC DNA]</scope>
    <source>
        <strain evidence="2 3">Hh39</strain>
    </source>
</reference>
<feature type="transmembrane region" description="Helical" evidence="1">
    <location>
        <begin position="31"/>
        <end position="50"/>
    </location>
</feature>
<keyword evidence="1" id="KW-0472">Membrane</keyword>
<evidence type="ECO:0000256" key="1">
    <source>
        <dbReference type="SAM" id="Phobius"/>
    </source>
</evidence>
<dbReference type="AlphaFoldDB" id="A0A3A5MKY7"/>
<evidence type="ECO:0000313" key="3">
    <source>
        <dbReference type="Proteomes" id="UP000272015"/>
    </source>
</evidence>
<gene>
    <name evidence="2" type="ORF">D6T64_03290</name>
</gene>
<name>A0A3A5MKY7_9MICO</name>
<protein>
    <submittedName>
        <fullName evidence="2">Uncharacterized protein</fullName>
    </submittedName>
</protein>
<sequence length="246" mass="26358">MPALSTADAIQRMREAANVTLGRRARRQRRLRGTLAVVCALTIVPAVLYLQGTDLANGAQTAILALSDDEASVGGEHPQPDLFANALHFEVLQWGVVESGSGDALVIEYSYQGLAAEGAYSLLARWAEQPSAPPTVGLQWTEDTQPWFEAATATAPLLATDGTTLVATPTTCATPAWIITPARTVCHGTEYLLLTEQPGVARYPNHVMLVRQGPDSRHADVSFALDSDQRRWRACDLLACLPPASG</sequence>
<dbReference type="EMBL" id="QZVS01000056">
    <property type="protein sequence ID" value="RJT90770.1"/>
    <property type="molecule type" value="Genomic_DNA"/>
</dbReference>
<keyword evidence="1" id="KW-1133">Transmembrane helix</keyword>
<keyword evidence="1" id="KW-0812">Transmembrane</keyword>